<dbReference type="InterPro" id="IPR019775">
    <property type="entry name" value="WD40_repeat_CS"/>
</dbReference>
<dbReference type="GO" id="GO:0043495">
    <property type="term" value="F:protein-membrane adaptor activity"/>
    <property type="evidence" value="ECO:0007669"/>
    <property type="project" value="TreeGrafter"/>
</dbReference>
<keyword evidence="1 3" id="KW-0853">WD repeat</keyword>
<dbReference type="SUPFAM" id="SSF50978">
    <property type="entry name" value="WD40 repeat-like"/>
    <property type="match status" value="1"/>
</dbReference>
<dbReference type="PANTHER" id="PTHR19878:SF8">
    <property type="entry name" value="AUTOPHAGY-RELATED 16, ISOFORM F"/>
    <property type="match status" value="1"/>
</dbReference>
<dbReference type="EMBL" id="JBBCAQ010000006">
    <property type="protein sequence ID" value="KAK7603081.1"/>
    <property type="molecule type" value="Genomic_DNA"/>
</dbReference>
<feature type="repeat" description="WD" evidence="3">
    <location>
        <begin position="83"/>
        <end position="124"/>
    </location>
</feature>
<reference evidence="4 5" key="1">
    <citation type="submission" date="2024-03" db="EMBL/GenBank/DDBJ databases">
        <title>Adaptation during the transition from Ophiocordyceps entomopathogen to insect associate is accompanied by gene loss and intensified selection.</title>
        <authorList>
            <person name="Ward C.M."/>
            <person name="Onetto C.A."/>
            <person name="Borneman A.R."/>
        </authorList>
    </citation>
    <scope>NUCLEOTIDE SEQUENCE [LARGE SCALE GENOMIC DNA]</scope>
    <source>
        <strain evidence="4">AWRI1</strain>
        <tissue evidence="4">Single Adult Female</tissue>
    </source>
</reference>
<organism evidence="4 5">
    <name type="scientific">Parthenolecanium corni</name>
    <dbReference type="NCBI Taxonomy" id="536013"/>
    <lineage>
        <taxon>Eukaryota</taxon>
        <taxon>Metazoa</taxon>
        <taxon>Ecdysozoa</taxon>
        <taxon>Arthropoda</taxon>
        <taxon>Hexapoda</taxon>
        <taxon>Insecta</taxon>
        <taxon>Pterygota</taxon>
        <taxon>Neoptera</taxon>
        <taxon>Paraneoptera</taxon>
        <taxon>Hemiptera</taxon>
        <taxon>Sternorrhyncha</taxon>
        <taxon>Coccoidea</taxon>
        <taxon>Coccidae</taxon>
        <taxon>Parthenolecanium</taxon>
    </lineage>
</organism>
<dbReference type="PROSITE" id="PS50082">
    <property type="entry name" value="WD_REPEATS_2"/>
    <property type="match status" value="3"/>
</dbReference>
<gene>
    <name evidence="4" type="ORF">V9T40_003080</name>
</gene>
<evidence type="ECO:0000256" key="1">
    <source>
        <dbReference type="ARBA" id="ARBA00022574"/>
    </source>
</evidence>
<dbReference type="InterPro" id="IPR001680">
    <property type="entry name" value="WD40_rpt"/>
</dbReference>
<evidence type="ECO:0000313" key="5">
    <source>
        <dbReference type="Proteomes" id="UP001367676"/>
    </source>
</evidence>
<evidence type="ECO:0000256" key="2">
    <source>
        <dbReference type="ARBA" id="ARBA00022737"/>
    </source>
</evidence>
<dbReference type="GO" id="GO:0000045">
    <property type="term" value="P:autophagosome assembly"/>
    <property type="evidence" value="ECO:0007669"/>
    <property type="project" value="InterPro"/>
</dbReference>
<dbReference type="InterPro" id="IPR020472">
    <property type="entry name" value="WD40_PAC1"/>
</dbReference>
<dbReference type="SMART" id="SM00320">
    <property type="entry name" value="WD40"/>
    <property type="match status" value="5"/>
</dbReference>
<name>A0AAN9Y8J3_9HEMI</name>
<comment type="caution">
    <text evidence="4">The sequence shown here is derived from an EMBL/GenBank/DDBJ whole genome shotgun (WGS) entry which is preliminary data.</text>
</comment>
<dbReference type="PROSITE" id="PS00678">
    <property type="entry name" value="WD_REPEATS_1"/>
    <property type="match status" value="1"/>
</dbReference>
<dbReference type="AlphaFoldDB" id="A0AAN9Y8J3"/>
<evidence type="ECO:0000313" key="4">
    <source>
        <dbReference type="EMBL" id="KAK7603081.1"/>
    </source>
</evidence>
<dbReference type="InterPro" id="IPR036322">
    <property type="entry name" value="WD40_repeat_dom_sf"/>
</dbReference>
<proteinExistence type="predicted"/>
<dbReference type="Gene3D" id="2.130.10.10">
    <property type="entry name" value="YVTN repeat-like/Quinoprotein amine dehydrogenase"/>
    <property type="match status" value="2"/>
</dbReference>
<accession>A0AAN9Y8J3</accession>
<dbReference type="GO" id="GO:0034045">
    <property type="term" value="C:phagophore assembly site membrane"/>
    <property type="evidence" value="ECO:0007669"/>
    <property type="project" value="TreeGrafter"/>
</dbReference>
<dbReference type="PROSITE" id="PS50294">
    <property type="entry name" value="WD_REPEATS_REGION"/>
    <property type="match status" value="1"/>
</dbReference>
<keyword evidence="5" id="KW-1185">Reference proteome</keyword>
<dbReference type="Pfam" id="PF00400">
    <property type="entry name" value="WD40"/>
    <property type="match status" value="4"/>
</dbReference>
<keyword evidence="2" id="KW-0677">Repeat</keyword>
<feature type="repeat" description="WD" evidence="3">
    <location>
        <begin position="135"/>
        <end position="166"/>
    </location>
</feature>
<dbReference type="Proteomes" id="UP001367676">
    <property type="component" value="Unassembled WGS sequence"/>
</dbReference>
<evidence type="ECO:0000256" key="3">
    <source>
        <dbReference type="PROSITE-ProRule" id="PRU00221"/>
    </source>
</evidence>
<protein>
    <submittedName>
        <fullName evidence="4">Uncharacterized protein</fullName>
    </submittedName>
</protein>
<dbReference type="InterPro" id="IPR045160">
    <property type="entry name" value="ATG16"/>
</dbReference>
<sequence length="289" mass="33166">MLVKMEAIVLERGRKQQKCYYRLFTVKNIEEDNHGRRIDEVADREKRRTDTLLCNEYEEKKTSFADYNLLAVNSQYFWKTHTLTGHCEKVLAAKFLGEPSKVVTGSYDRTLKIWDLRCKVCVETKFAGSSCNDVVTMDSAGTVIFSGHFDKRIRMWDTRSDQKPKEIEVQGKVTSLDISRDYKYLLSCVRDDSLRLIDLRTNNILQTFCADGFKVGRDWSRAVFNVDASYVTVGSSDGNVFIWDVNTAKVEGILKNEHAASVTAVSWHPFTNHLVSVDTFRKAVIWSDV</sequence>
<dbReference type="GO" id="GO:0034274">
    <property type="term" value="C:Atg12-Atg5-Atg16 complex"/>
    <property type="evidence" value="ECO:0007669"/>
    <property type="project" value="TreeGrafter"/>
</dbReference>
<dbReference type="InterPro" id="IPR015943">
    <property type="entry name" value="WD40/YVTN_repeat-like_dom_sf"/>
</dbReference>
<dbReference type="PRINTS" id="PR00320">
    <property type="entry name" value="GPROTEINBRPT"/>
</dbReference>
<dbReference type="PANTHER" id="PTHR19878">
    <property type="entry name" value="AUTOPHAGY PROTEIN 16-LIKE"/>
    <property type="match status" value="1"/>
</dbReference>
<dbReference type="GO" id="GO:0000421">
    <property type="term" value="C:autophagosome membrane"/>
    <property type="evidence" value="ECO:0007669"/>
    <property type="project" value="TreeGrafter"/>
</dbReference>
<feature type="repeat" description="WD" evidence="3">
    <location>
        <begin position="224"/>
        <end position="253"/>
    </location>
</feature>